<accession>Q65825</accession>
<dbReference type="EMBL" id="X87245">
    <property type="protein sequence ID" value="CAA60687.1"/>
    <property type="molecule type" value="Genomic_DNA"/>
</dbReference>
<sequence>MRLLAKIICLMLWAICVALQAAAPEFPGDDDDKHHHHHHHHSGS</sequence>
<evidence type="ECO:0000313" key="1">
    <source>
        <dbReference type="EMBL" id="CAA60687.1"/>
    </source>
</evidence>
<organism evidence="1">
    <name type="scientific">unidentified baculovirus</name>
    <dbReference type="NCBI Taxonomy" id="10469"/>
    <lineage>
        <taxon>Viruses</taxon>
        <taxon>Viruses incertae sedis</taxon>
        <taxon>Naldaviricetes</taxon>
        <taxon>Lefavirales</taxon>
        <taxon>Baculoviridae</taxon>
    </lineage>
</organism>
<reference evidence="1" key="1">
    <citation type="journal article" date="1995" name="Gene">
        <title>The baculovirus expression vector pBSV-8His directs secretion of histidine-tagged proteins.</title>
        <authorList>
            <person name="Kuhn S."/>
            <person name="Zipfel P.F."/>
        </authorList>
    </citation>
    <scope>NUCLEOTIDE SEQUENCE</scope>
</reference>
<protein>
    <submittedName>
        <fullName evidence="1">MCS protein</fullName>
    </submittedName>
</protein>
<gene>
    <name evidence="1" type="primary">MCS</name>
</gene>
<proteinExistence type="predicted"/>
<name>Q65825_9BACU</name>